<accession>A0A367EAM9</accession>
<gene>
    <name evidence="3" type="ORF">DTL70_32185</name>
</gene>
<evidence type="ECO:0000256" key="2">
    <source>
        <dbReference type="SAM" id="SignalP"/>
    </source>
</evidence>
<dbReference type="AlphaFoldDB" id="A0A367EAM9"/>
<keyword evidence="4" id="KW-1185">Reference proteome</keyword>
<sequence length="87" mass="8099">MRMPTVVSAAGAAAALALALGTAGAVVADVPGAHPGGASAGSVSDNDTTSVTEGSFGGPLGALAADAVSRHSGPWTDSSPGGQRAAR</sequence>
<name>A0A367EAM9_9ACTN</name>
<dbReference type="Proteomes" id="UP000252914">
    <property type="component" value="Unassembled WGS sequence"/>
</dbReference>
<evidence type="ECO:0000256" key="1">
    <source>
        <dbReference type="SAM" id="MobiDB-lite"/>
    </source>
</evidence>
<dbReference type="EMBL" id="QOIN01000071">
    <property type="protein sequence ID" value="RCG14300.1"/>
    <property type="molecule type" value="Genomic_DNA"/>
</dbReference>
<organism evidence="3 4">
    <name type="scientific">Streptomyces diacarni</name>
    <dbReference type="NCBI Taxonomy" id="2800381"/>
    <lineage>
        <taxon>Bacteria</taxon>
        <taxon>Bacillati</taxon>
        <taxon>Actinomycetota</taxon>
        <taxon>Actinomycetes</taxon>
        <taxon>Kitasatosporales</taxon>
        <taxon>Streptomycetaceae</taxon>
        <taxon>Streptomyces</taxon>
    </lineage>
</organism>
<proteinExistence type="predicted"/>
<feature type="chain" id="PRO_5039289356" evidence="2">
    <location>
        <begin position="29"/>
        <end position="87"/>
    </location>
</feature>
<keyword evidence="2" id="KW-0732">Signal</keyword>
<feature type="region of interest" description="Disordered" evidence="1">
    <location>
        <begin position="29"/>
        <end position="87"/>
    </location>
</feature>
<feature type="signal peptide" evidence="2">
    <location>
        <begin position="1"/>
        <end position="28"/>
    </location>
</feature>
<reference evidence="3 4" key="1">
    <citation type="submission" date="2018-06" db="EMBL/GenBank/DDBJ databases">
        <title>Streptomyces reniochalinae sp. nov. and Streptomyces diacarnus sp. nov. from marine sponges.</title>
        <authorList>
            <person name="Li L."/>
        </authorList>
    </citation>
    <scope>NUCLEOTIDE SEQUENCE [LARGE SCALE GENOMIC DNA]</scope>
    <source>
        <strain evidence="3 4">LHW51701</strain>
    </source>
</reference>
<evidence type="ECO:0000313" key="4">
    <source>
        <dbReference type="Proteomes" id="UP000252914"/>
    </source>
</evidence>
<evidence type="ECO:0000313" key="3">
    <source>
        <dbReference type="EMBL" id="RCG14300.1"/>
    </source>
</evidence>
<comment type="caution">
    <text evidence="3">The sequence shown here is derived from an EMBL/GenBank/DDBJ whole genome shotgun (WGS) entry which is preliminary data.</text>
</comment>
<protein>
    <submittedName>
        <fullName evidence="3">Uncharacterized protein</fullName>
    </submittedName>
</protein>